<dbReference type="Proteomes" id="UP000886069">
    <property type="component" value="Unassembled WGS sequence"/>
</dbReference>
<dbReference type="Pfam" id="PF00717">
    <property type="entry name" value="Peptidase_S24"/>
    <property type="match status" value="1"/>
</dbReference>
<dbReference type="PANTHER" id="PTHR33516:SF2">
    <property type="entry name" value="LEXA REPRESSOR-RELATED"/>
    <property type="match status" value="1"/>
</dbReference>
<keyword evidence="3" id="KW-0235">DNA replication</keyword>
<evidence type="ECO:0000313" key="16">
    <source>
        <dbReference type="EMBL" id="HER43125.1"/>
    </source>
</evidence>
<dbReference type="EC" id="3.4.21.88" evidence="16"/>
<dbReference type="InterPro" id="IPR039418">
    <property type="entry name" value="LexA-like"/>
</dbReference>
<dbReference type="PANTHER" id="PTHR33516">
    <property type="entry name" value="LEXA REPRESSOR"/>
    <property type="match status" value="1"/>
</dbReference>
<reference evidence="16" key="1">
    <citation type="journal article" date="2020" name="mSystems">
        <title>Genome- and Community-Level Interaction Insights into Carbon Utilization and Element Cycling Functions of Hydrothermarchaeota in Hydrothermal Sediment.</title>
        <authorList>
            <person name="Zhou Z."/>
            <person name="Liu Y."/>
            <person name="Xu W."/>
            <person name="Pan J."/>
            <person name="Luo Z.H."/>
            <person name="Li M."/>
        </authorList>
    </citation>
    <scope>NUCLEOTIDE SEQUENCE [LARGE SCALE GENOMIC DNA]</scope>
    <source>
        <strain evidence="16">SpSt-1233</strain>
    </source>
</reference>
<evidence type="ECO:0000259" key="14">
    <source>
        <dbReference type="Pfam" id="PF00717"/>
    </source>
</evidence>
<keyword evidence="4" id="KW-0227">DNA damage</keyword>
<keyword evidence="6 12" id="KW-0068">Autocatalytic cleavage</keyword>
<dbReference type="GO" id="GO:0009432">
    <property type="term" value="P:SOS response"/>
    <property type="evidence" value="ECO:0007669"/>
    <property type="project" value="UniProtKB-KW"/>
</dbReference>
<accession>A0A7V2ATR7</accession>
<proteinExistence type="inferred from homology"/>
<dbReference type="GO" id="GO:0004252">
    <property type="term" value="F:serine-type endopeptidase activity"/>
    <property type="evidence" value="ECO:0007669"/>
    <property type="project" value="UniProtKB-EC"/>
</dbReference>
<evidence type="ECO:0000259" key="15">
    <source>
        <dbReference type="Pfam" id="PF01726"/>
    </source>
</evidence>
<evidence type="ECO:0000256" key="5">
    <source>
        <dbReference type="ARBA" id="ARBA00022801"/>
    </source>
</evidence>
<evidence type="ECO:0000256" key="9">
    <source>
        <dbReference type="ARBA" id="ARBA00023163"/>
    </source>
</evidence>
<dbReference type="Pfam" id="PF01726">
    <property type="entry name" value="LexA_DNA_bind"/>
    <property type="match status" value="1"/>
</dbReference>
<dbReference type="InterPro" id="IPR050077">
    <property type="entry name" value="LexA_repressor"/>
</dbReference>
<keyword evidence="10" id="KW-0234">DNA repair</keyword>
<dbReference type="InterPro" id="IPR006199">
    <property type="entry name" value="LexA_DNA-bd_dom"/>
</dbReference>
<keyword evidence="8" id="KW-0238">DNA-binding</keyword>
<comment type="caution">
    <text evidence="16">The sequence shown here is derived from an EMBL/GenBank/DDBJ whole genome shotgun (WGS) entry which is preliminary data.</text>
</comment>
<feature type="region of interest" description="Disordered" evidence="13">
    <location>
        <begin position="1"/>
        <end position="21"/>
    </location>
</feature>
<evidence type="ECO:0000256" key="12">
    <source>
        <dbReference type="RuleBase" id="RU003991"/>
    </source>
</evidence>
<dbReference type="InterPro" id="IPR006200">
    <property type="entry name" value="LexA"/>
</dbReference>
<feature type="domain" description="Peptidase S24/S26A/S26B/S26C" evidence="14">
    <location>
        <begin position="107"/>
        <end position="190"/>
    </location>
</feature>
<feature type="domain" description="LexA repressor DNA-binding" evidence="15">
    <location>
        <begin position="29"/>
        <end position="92"/>
    </location>
</feature>
<comment type="similarity">
    <text evidence="1 12">Belongs to the peptidase S24 family.</text>
</comment>
<dbReference type="CDD" id="cd06529">
    <property type="entry name" value="S24_LexA-like"/>
    <property type="match status" value="1"/>
</dbReference>
<evidence type="ECO:0000256" key="4">
    <source>
        <dbReference type="ARBA" id="ARBA00022763"/>
    </source>
</evidence>
<evidence type="ECO:0000256" key="10">
    <source>
        <dbReference type="ARBA" id="ARBA00023204"/>
    </source>
</evidence>
<keyword evidence="5 12" id="KW-0378">Hydrolase</keyword>
<evidence type="ECO:0000256" key="1">
    <source>
        <dbReference type="ARBA" id="ARBA00007484"/>
    </source>
</evidence>
<evidence type="ECO:0000256" key="3">
    <source>
        <dbReference type="ARBA" id="ARBA00022705"/>
    </source>
</evidence>
<dbReference type="Gene3D" id="2.10.109.10">
    <property type="entry name" value="Umud Fragment, subunit A"/>
    <property type="match status" value="1"/>
</dbReference>
<evidence type="ECO:0000256" key="13">
    <source>
        <dbReference type="SAM" id="MobiDB-lite"/>
    </source>
</evidence>
<gene>
    <name evidence="16" type="primary">lexA</name>
    <name evidence="16" type="ORF">ENO08_01540</name>
</gene>
<dbReference type="AlphaFoldDB" id="A0A7V2ATR7"/>
<dbReference type="InterPro" id="IPR036390">
    <property type="entry name" value="WH_DNA-bd_sf"/>
</dbReference>
<organism evidence="16">
    <name type="scientific">Eiseniibacteriota bacterium</name>
    <dbReference type="NCBI Taxonomy" id="2212470"/>
    <lineage>
        <taxon>Bacteria</taxon>
        <taxon>Candidatus Eiseniibacteriota</taxon>
    </lineage>
</organism>
<dbReference type="NCBIfam" id="TIGR00498">
    <property type="entry name" value="lexA"/>
    <property type="match status" value="1"/>
</dbReference>
<evidence type="ECO:0000256" key="6">
    <source>
        <dbReference type="ARBA" id="ARBA00022813"/>
    </source>
</evidence>
<evidence type="ECO:0000256" key="7">
    <source>
        <dbReference type="ARBA" id="ARBA00023015"/>
    </source>
</evidence>
<name>A0A7V2ATR7_UNCEI</name>
<dbReference type="EMBL" id="DSEC01000109">
    <property type="protein sequence ID" value="HER43125.1"/>
    <property type="molecule type" value="Genomic_DNA"/>
</dbReference>
<keyword evidence="11" id="KW-0742">SOS response</keyword>
<dbReference type="SUPFAM" id="SSF51306">
    <property type="entry name" value="LexA/Signal peptidase"/>
    <property type="match status" value="1"/>
</dbReference>
<keyword evidence="9" id="KW-0804">Transcription</keyword>
<dbReference type="GO" id="GO:0006508">
    <property type="term" value="P:proteolysis"/>
    <property type="evidence" value="ECO:0007669"/>
    <property type="project" value="InterPro"/>
</dbReference>
<dbReference type="GO" id="GO:0003677">
    <property type="term" value="F:DNA binding"/>
    <property type="evidence" value="ECO:0007669"/>
    <property type="project" value="UniProtKB-KW"/>
</dbReference>
<dbReference type="InterPro" id="IPR006197">
    <property type="entry name" value="Peptidase_S24_LexA"/>
</dbReference>
<evidence type="ECO:0000256" key="11">
    <source>
        <dbReference type="ARBA" id="ARBA00023236"/>
    </source>
</evidence>
<dbReference type="Gene3D" id="1.10.10.10">
    <property type="entry name" value="Winged helix-like DNA-binding domain superfamily/Winged helix DNA-binding domain"/>
    <property type="match status" value="1"/>
</dbReference>
<dbReference type="InterPro" id="IPR036286">
    <property type="entry name" value="LexA/Signal_pep-like_sf"/>
</dbReference>
<dbReference type="GO" id="GO:0006260">
    <property type="term" value="P:DNA replication"/>
    <property type="evidence" value="ECO:0007669"/>
    <property type="project" value="UniProtKB-KW"/>
</dbReference>
<evidence type="ECO:0000256" key="2">
    <source>
        <dbReference type="ARBA" id="ARBA00022491"/>
    </source>
</evidence>
<dbReference type="GO" id="GO:0045892">
    <property type="term" value="P:negative regulation of DNA-templated transcription"/>
    <property type="evidence" value="ECO:0007669"/>
    <property type="project" value="InterPro"/>
</dbReference>
<dbReference type="GO" id="GO:0006281">
    <property type="term" value="P:DNA repair"/>
    <property type="evidence" value="ECO:0007669"/>
    <property type="project" value="UniProtKB-KW"/>
</dbReference>
<dbReference type="InterPro" id="IPR015927">
    <property type="entry name" value="Peptidase_S24_S26A/B/C"/>
</dbReference>
<keyword evidence="7" id="KW-0805">Transcription regulation</keyword>
<evidence type="ECO:0000256" key="8">
    <source>
        <dbReference type="ARBA" id="ARBA00023125"/>
    </source>
</evidence>
<sequence>MKQQHGPGATSSILPSAPGPLLHETGREMTYLTRRQRQILDFISGFQESEGYSPSLEEIGAHFGLSAVSTVHEHLSNLEAKGLLRRGWNRSRSIEPLSSGESGLLVPLAGTVAAGSPIEAIEVPESVALPPGFAGRGETFALRVRGMSMTGDGILDGDIIVVEKRQRAENGALAVVLVDGAEATVKRFYQHG</sequence>
<dbReference type="SUPFAM" id="SSF46785">
    <property type="entry name" value="Winged helix' DNA-binding domain"/>
    <property type="match status" value="1"/>
</dbReference>
<protein>
    <submittedName>
        <fullName evidence="16">Repressor LexA</fullName>
        <ecNumber evidence="16">3.4.21.88</ecNumber>
    </submittedName>
</protein>
<dbReference type="PRINTS" id="PR00726">
    <property type="entry name" value="LEXASERPTASE"/>
</dbReference>
<feature type="compositionally biased region" description="Polar residues" evidence="13">
    <location>
        <begin position="1"/>
        <end position="14"/>
    </location>
</feature>
<keyword evidence="2" id="KW-0678">Repressor</keyword>
<dbReference type="InterPro" id="IPR036388">
    <property type="entry name" value="WH-like_DNA-bd_sf"/>
</dbReference>
<feature type="non-terminal residue" evidence="16">
    <location>
        <position position="192"/>
    </location>
</feature>